<name>A0A379MSJ9_9BACT</name>
<keyword evidence="2" id="KW-1185">Reference proteome</keyword>
<dbReference type="AlphaFoldDB" id="A0A379MSJ9"/>
<sequence length="569" mass="65333">MNEQDIITKLIGNYLDVDISCDGYITVAQLKTTEDKASIDINTALISPALISKIKPSHINPVVKAPGVYYNKDYIYKPSFWLYASPSSGLKKAEPLVVSWESVNKTVLSIDQGFLSTFRLIPRLLNDEIYWDNLSKPDYDVVKNKLISEYDFPNHTEAYVKVKKEYLDQYLSYRKKTAVQLFTIIKEINVDDDIKGLLNEKGYFIEEFGQFEIRISESSHKEGVARLEINGYKIIPVDEFEMEISPVGHYWKGIEGIVTEYRARHEMAGEYVYVSDDVLELYETDDDYAVHPDSGGVRYRNQWAVGHCERIGRNGIKVELKKLYEGTPDDVIEHWNKYSIDISAVGDGENIADKAKRLTRKYFLFGQLFSQVVNKICDISLSPVEIITLNQGAIDETGWMDFPDYNPITHHVSVRKFCKEDFISRCKKLYILLAENLRESNLRKIINSLGFSSDNTKDYRSLKLLEFVLKYLFVSVETGLNPIHDKAAIIERVAELKEFNMLSKLFALNDIRQLDAHKNHNSTLKFNSALEKLGIEPNSISNNYAIACDQVYDGLTDQFVDMHNLLLKF</sequence>
<dbReference type="OrthoDB" id="1095281at2"/>
<dbReference type="RefSeq" id="WP_027290242.1">
    <property type="nucleotide sequence ID" value="NZ_UGVL01000001.1"/>
</dbReference>
<proteinExistence type="predicted"/>
<dbReference type="EMBL" id="UGVL01000001">
    <property type="protein sequence ID" value="SUE33870.1"/>
    <property type="molecule type" value="Genomic_DNA"/>
</dbReference>
<accession>A0A379MSJ9</accession>
<protein>
    <submittedName>
        <fullName evidence="1">Uncharacterized protein</fullName>
    </submittedName>
</protein>
<evidence type="ECO:0000313" key="1">
    <source>
        <dbReference type="EMBL" id="SUE33870.1"/>
    </source>
</evidence>
<organism evidence="1 2">
    <name type="scientific">Rikenella microfusus</name>
    <dbReference type="NCBI Taxonomy" id="28139"/>
    <lineage>
        <taxon>Bacteria</taxon>
        <taxon>Pseudomonadati</taxon>
        <taxon>Bacteroidota</taxon>
        <taxon>Bacteroidia</taxon>
        <taxon>Bacteroidales</taxon>
        <taxon>Rikenellaceae</taxon>
        <taxon>Rikenella</taxon>
    </lineage>
</organism>
<reference evidence="1 2" key="1">
    <citation type="submission" date="2018-06" db="EMBL/GenBank/DDBJ databases">
        <authorList>
            <consortium name="Pathogen Informatics"/>
            <person name="Doyle S."/>
        </authorList>
    </citation>
    <scope>NUCLEOTIDE SEQUENCE [LARGE SCALE GENOMIC DNA]</scope>
    <source>
        <strain evidence="1 2">NCTC11190</strain>
    </source>
</reference>
<evidence type="ECO:0000313" key="2">
    <source>
        <dbReference type="Proteomes" id="UP000255233"/>
    </source>
</evidence>
<dbReference type="STRING" id="880526.GCA_000427365_00363"/>
<dbReference type="Proteomes" id="UP000255233">
    <property type="component" value="Unassembled WGS sequence"/>
</dbReference>
<gene>
    <name evidence="1" type="ORF">NCTC11190_01084</name>
</gene>